<dbReference type="HOGENOM" id="CLU_022065_5_0_11"/>
<dbReference type="GO" id="GO:0008270">
    <property type="term" value="F:zinc ion binding"/>
    <property type="evidence" value="ECO:0007669"/>
    <property type="project" value="InterPro"/>
</dbReference>
<dbReference type="SMART" id="SM00507">
    <property type="entry name" value="HNHc"/>
    <property type="match status" value="1"/>
</dbReference>
<evidence type="ECO:0000256" key="1">
    <source>
        <dbReference type="ARBA" id="ARBA00023450"/>
    </source>
</evidence>
<feature type="region of interest" description="Disordered" evidence="2">
    <location>
        <begin position="380"/>
        <end position="413"/>
    </location>
</feature>
<dbReference type="STRING" id="526225.Gobs_0069"/>
<keyword evidence="5" id="KW-1185">Reference proteome</keyword>
<dbReference type="AlphaFoldDB" id="D2SGJ8"/>
<dbReference type="GO" id="GO:0004519">
    <property type="term" value="F:endonuclease activity"/>
    <property type="evidence" value="ECO:0007669"/>
    <property type="project" value="InterPro"/>
</dbReference>
<sequence>MEQLLAALDALAAEDLAPLFGPALLDRLRPLLVAQNRLAAEIARTVREAEVSGAAEVDGLKTMASWLRGHAHLSASEAARVVRAGRGLAQLPVMAAACAAGQLTGEQAAVIGRVAEPEHLARAAEQRVDLGVVDTVLTDIARERPHADTATAVHHYLDRLDADGPEPDPTERRRLVIARHADGSISGRFDLDAVGGEKLQTALEAVVQAGRCAADERTRAQQLADALVQLCDNQLASGQLPTLRGHKPQVIVKIGIEDLVDPAVGRGAAELGFGATISAARARWLACDGAVTRIVMGPDGLPLEHGRTVRLVPPHVRRAAEVRDGGCVFTGCGAPTHWCDVHHLLEWANGGQTSLANSALLCERHHTKVHHGFRVKRQPDGRWRTWRPDGTEIRTGPGRTGPPLPGPPLPAAA</sequence>
<feature type="compositionally biased region" description="Pro residues" evidence="2">
    <location>
        <begin position="400"/>
        <end position="413"/>
    </location>
</feature>
<comment type="similarity">
    <text evidence="1">Belongs to the Rv1128c/1148c/1588c/1702c/1945/3466 family.</text>
</comment>
<feature type="compositionally biased region" description="Basic and acidic residues" evidence="2">
    <location>
        <begin position="380"/>
        <end position="392"/>
    </location>
</feature>
<name>D2SGJ8_GEOOG</name>
<dbReference type="Proteomes" id="UP000001382">
    <property type="component" value="Chromosome"/>
</dbReference>
<dbReference type="OrthoDB" id="5173535at2"/>
<dbReference type="GO" id="GO:0003676">
    <property type="term" value="F:nucleic acid binding"/>
    <property type="evidence" value="ECO:0007669"/>
    <property type="project" value="InterPro"/>
</dbReference>
<dbReference type="Gene3D" id="1.10.30.50">
    <property type="match status" value="1"/>
</dbReference>
<evidence type="ECO:0000313" key="5">
    <source>
        <dbReference type="Proteomes" id="UP000001382"/>
    </source>
</evidence>
<dbReference type="KEGG" id="gob:Gobs_0069"/>
<gene>
    <name evidence="4" type="ordered locus">Gobs_0069</name>
</gene>
<dbReference type="InterPro" id="IPR002711">
    <property type="entry name" value="HNH"/>
</dbReference>
<organism evidence="4 5">
    <name type="scientific">Geodermatophilus obscurus (strain ATCC 25078 / DSM 43160 / JCM 3152 / CCUG 61914 / KCC A-0152 / KCTC 9177 / NBRC 13315 / NRRL B-3577 / G-20)</name>
    <dbReference type="NCBI Taxonomy" id="526225"/>
    <lineage>
        <taxon>Bacteria</taxon>
        <taxon>Bacillati</taxon>
        <taxon>Actinomycetota</taxon>
        <taxon>Actinomycetes</taxon>
        <taxon>Geodermatophilales</taxon>
        <taxon>Geodermatophilaceae</taxon>
        <taxon>Geodermatophilus</taxon>
    </lineage>
</organism>
<reference evidence="4 5" key="1">
    <citation type="journal article" date="2010" name="Stand. Genomic Sci.">
        <title>Complete genome sequence of Geodermatophilus obscurus type strain (G-20).</title>
        <authorList>
            <person name="Ivanova N."/>
            <person name="Sikorski J."/>
            <person name="Jando M."/>
            <person name="Munk C."/>
            <person name="Lapidus A."/>
            <person name="Glavina Del Rio T."/>
            <person name="Copeland A."/>
            <person name="Tice H."/>
            <person name="Cheng J.-F."/>
            <person name="Lucas S."/>
            <person name="Chen F."/>
            <person name="Nolan M."/>
            <person name="Bruce D."/>
            <person name="Goodwin L."/>
            <person name="Pitluck S."/>
            <person name="Mavromatis K."/>
            <person name="Mikhailova N."/>
            <person name="Pati A."/>
            <person name="Chen A."/>
            <person name="Palaniappan K."/>
            <person name="Land M."/>
            <person name="Hauser L."/>
            <person name="Chang Y.-J."/>
            <person name="Jeffries C.D."/>
            <person name="Meincke L."/>
            <person name="Brettin T."/>
            <person name="Detter J.C."/>
            <person name="Detter J.C."/>
            <person name="Rohde M."/>
            <person name="Goeker M."/>
            <person name="Bristow J."/>
            <person name="Eisen J.A."/>
            <person name="Markowitz V."/>
            <person name="Hugenholtz P."/>
            <person name="Kyrpides N.C."/>
            <person name="Klenk H.-P."/>
        </authorList>
    </citation>
    <scope>NUCLEOTIDE SEQUENCE [LARGE SCALE GENOMIC DNA]</scope>
    <source>
        <strain evidence="5">ATCC 25078 / DSM 43160 / JCM 3152 / KCC A-0152 / KCTC 9177 / NBRC 13315 / NRRL B-3577 / G-20</strain>
    </source>
</reference>
<dbReference type="EMBL" id="CP001867">
    <property type="protein sequence ID" value="ADB72880.1"/>
    <property type="molecule type" value="Genomic_DNA"/>
</dbReference>
<reference evidence="5" key="2">
    <citation type="submission" date="2010-01" db="EMBL/GenBank/DDBJ databases">
        <title>The complete genome of Geodermatophilus obscurus DSM 43160.</title>
        <authorList>
            <consortium name="US DOE Joint Genome Institute (JGI-PGF)"/>
            <person name="Lucas S."/>
            <person name="Copeland A."/>
            <person name="Lapidus A."/>
            <person name="Glavina del Rio T."/>
            <person name="Dalin E."/>
            <person name="Tice H."/>
            <person name="Bruce D."/>
            <person name="Goodwin L."/>
            <person name="Pitluck S."/>
            <person name="Kyrpides N."/>
            <person name="Mavromatis K."/>
            <person name="Ivanova N."/>
            <person name="Munk A.C."/>
            <person name="Brettin T."/>
            <person name="Detter J.C."/>
            <person name="Han C."/>
            <person name="Larimer F."/>
            <person name="Land M."/>
            <person name="Hauser L."/>
            <person name="Markowitz V."/>
            <person name="Cheng J.-F."/>
            <person name="Hugenholtz P."/>
            <person name="Woyke T."/>
            <person name="Wu D."/>
            <person name="Jando M."/>
            <person name="Schneider S."/>
            <person name="Klenk H.-P."/>
            <person name="Eisen J.A."/>
        </authorList>
    </citation>
    <scope>NUCLEOTIDE SEQUENCE [LARGE SCALE GENOMIC DNA]</scope>
    <source>
        <strain evidence="5">ATCC 25078 / DSM 43160 / JCM 3152 / KCC A-0152 / KCTC 9177 / NBRC 13315 / NRRL B-3577 / G-20</strain>
    </source>
</reference>
<evidence type="ECO:0000259" key="3">
    <source>
        <dbReference type="SMART" id="SM00507"/>
    </source>
</evidence>
<dbReference type="InterPro" id="IPR003870">
    <property type="entry name" value="DUF222"/>
</dbReference>
<evidence type="ECO:0000313" key="4">
    <source>
        <dbReference type="EMBL" id="ADB72880.1"/>
    </source>
</evidence>
<dbReference type="Pfam" id="PF01844">
    <property type="entry name" value="HNH"/>
    <property type="match status" value="1"/>
</dbReference>
<accession>D2SGJ8</accession>
<dbReference type="CDD" id="cd00085">
    <property type="entry name" value="HNHc"/>
    <property type="match status" value="1"/>
</dbReference>
<dbReference type="eggNOG" id="COG1403">
    <property type="taxonomic scope" value="Bacteria"/>
</dbReference>
<feature type="domain" description="HNH nuclease" evidence="3">
    <location>
        <begin position="315"/>
        <end position="367"/>
    </location>
</feature>
<dbReference type="Pfam" id="PF02720">
    <property type="entry name" value="DUF222"/>
    <property type="match status" value="1"/>
</dbReference>
<dbReference type="InterPro" id="IPR003615">
    <property type="entry name" value="HNH_nuc"/>
</dbReference>
<protein>
    <submittedName>
        <fullName evidence="4">HNH nuclease</fullName>
    </submittedName>
</protein>
<proteinExistence type="inferred from homology"/>
<dbReference type="RefSeq" id="WP_012946321.1">
    <property type="nucleotide sequence ID" value="NC_013757.1"/>
</dbReference>
<evidence type="ECO:0000256" key="2">
    <source>
        <dbReference type="SAM" id="MobiDB-lite"/>
    </source>
</evidence>